<dbReference type="InterPro" id="IPR013103">
    <property type="entry name" value="RVT_2"/>
</dbReference>
<dbReference type="AlphaFoldDB" id="A0A9W7CSA2"/>
<sequence length="180" mass="20400">MKRLQLDINTAFLDFKLREQIYLDPVEGYQNNDGHVCVFPQGKVDTCMFVKIDGAEQMVVLVYVDDMLVFGESDEAVDSFELAMENAYVNHFAGMNFFLGLESSGLKLVTKSEPTRSTHPPFLTSFAIDKCRAAATPMEEHYRNQLFEEQDLTNFKPRPALGALLYMSELTRPDLATAVR</sequence>
<keyword evidence="3" id="KW-1185">Reference proteome</keyword>
<protein>
    <submittedName>
        <fullName evidence="2">Unnamed protein product</fullName>
    </submittedName>
</protein>
<dbReference type="Pfam" id="PF07727">
    <property type="entry name" value="RVT_2"/>
    <property type="match status" value="1"/>
</dbReference>
<evidence type="ECO:0000313" key="3">
    <source>
        <dbReference type="Proteomes" id="UP001165121"/>
    </source>
</evidence>
<gene>
    <name evidence="2" type="ORF">Pfra01_001107200</name>
</gene>
<evidence type="ECO:0000313" key="2">
    <source>
        <dbReference type="EMBL" id="GMF38411.1"/>
    </source>
</evidence>
<reference evidence="2" key="1">
    <citation type="submission" date="2023-04" db="EMBL/GenBank/DDBJ databases">
        <title>Phytophthora fragariaefolia NBRC 109709.</title>
        <authorList>
            <person name="Ichikawa N."/>
            <person name="Sato H."/>
            <person name="Tonouchi N."/>
        </authorList>
    </citation>
    <scope>NUCLEOTIDE SEQUENCE</scope>
    <source>
        <strain evidence="2">NBRC 109709</strain>
    </source>
</reference>
<accession>A0A9W7CSA2</accession>
<organism evidence="2 3">
    <name type="scientific">Phytophthora fragariaefolia</name>
    <dbReference type="NCBI Taxonomy" id="1490495"/>
    <lineage>
        <taxon>Eukaryota</taxon>
        <taxon>Sar</taxon>
        <taxon>Stramenopiles</taxon>
        <taxon>Oomycota</taxon>
        <taxon>Peronosporomycetes</taxon>
        <taxon>Peronosporales</taxon>
        <taxon>Peronosporaceae</taxon>
        <taxon>Phytophthora</taxon>
    </lineage>
</organism>
<proteinExistence type="predicted"/>
<evidence type="ECO:0000259" key="1">
    <source>
        <dbReference type="Pfam" id="PF07727"/>
    </source>
</evidence>
<dbReference type="EMBL" id="BSXT01001086">
    <property type="protein sequence ID" value="GMF38411.1"/>
    <property type="molecule type" value="Genomic_DNA"/>
</dbReference>
<name>A0A9W7CSA2_9STRA</name>
<dbReference type="Proteomes" id="UP001165121">
    <property type="component" value="Unassembled WGS sequence"/>
</dbReference>
<comment type="caution">
    <text evidence="2">The sequence shown here is derived from an EMBL/GenBank/DDBJ whole genome shotgun (WGS) entry which is preliminary data.</text>
</comment>
<feature type="domain" description="Reverse transcriptase Ty1/copia-type" evidence="1">
    <location>
        <begin position="39"/>
        <end position="103"/>
    </location>
</feature>